<evidence type="ECO:0000256" key="1">
    <source>
        <dbReference type="SAM" id="MobiDB-lite"/>
    </source>
</evidence>
<dbReference type="Proteomes" id="UP000654075">
    <property type="component" value="Unassembled WGS sequence"/>
</dbReference>
<reference evidence="2" key="1">
    <citation type="submission" date="2021-02" db="EMBL/GenBank/DDBJ databases">
        <authorList>
            <person name="Dougan E. K."/>
            <person name="Rhodes N."/>
            <person name="Thang M."/>
            <person name="Chan C."/>
        </authorList>
    </citation>
    <scope>NUCLEOTIDE SEQUENCE</scope>
</reference>
<feature type="compositionally biased region" description="Low complexity" evidence="1">
    <location>
        <begin position="47"/>
        <end position="67"/>
    </location>
</feature>
<feature type="region of interest" description="Disordered" evidence="1">
    <location>
        <begin position="32"/>
        <end position="126"/>
    </location>
</feature>
<sequence length="126" mass="14017">MSQVNETYRKCTCVNQEEKKSVLSCTLPGLSQFHPPLLHVGVGAVGQQQEQQEQQQEQQQQQQQRQRTANSPGRKLADSVARPKLAVDLPLTTTSTTTSTTTTTKTTTTTTTTTNKQKRKQTKQTN</sequence>
<comment type="caution">
    <text evidence="2">The sequence shown here is derived from an EMBL/GenBank/DDBJ whole genome shotgun (WGS) entry which is preliminary data.</text>
</comment>
<accession>A0A813GHM6</accession>
<organism evidence="2 3">
    <name type="scientific">Polarella glacialis</name>
    <name type="common">Dinoflagellate</name>
    <dbReference type="NCBI Taxonomy" id="89957"/>
    <lineage>
        <taxon>Eukaryota</taxon>
        <taxon>Sar</taxon>
        <taxon>Alveolata</taxon>
        <taxon>Dinophyceae</taxon>
        <taxon>Suessiales</taxon>
        <taxon>Suessiaceae</taxon>
        <taxon>Polarella</taxon>
    </lineage>
</organism>
<protein>
    <submittedName>
        <fullName evidence="2">Uncharacterized protein</fullName>
    </submittedName>
</protein>
<evidence type="ECO:0000313" key="2">
    <source>
        <dbReference type="EMBL" id="CAE8623599.1"/>
    </source>
</evidence>
<evidence type="ECO:0000313" key="3">
    <source>
        <dbReference type="Proteomes" id="UP000654075"/>
    </source>
</evidence>
<feature type="compositionally biased region" description="Low complexity" evidence="1">
    <location>
        <begin position="92"/>
        <end position="115"/>
    </location>
</feature>
<feature type="compositionally biased region" description="Basic residues" evidence="1">
    <location>
        <begin position="116"/>
        <end position="126"/>
    </location>
</feature>
<dbReference type="AlphaFoldDB" id="A0A813GHM6"/>
<keyword evidence="3" id="KW-1185">Reference proteome</keyword>
<gene>
    <name evidence="2" type="ORF">PGLA1383_LOCUS40840</name>
</gene>
<dbReference type="EMBL" id="CAJNNV010028197">
    <property type="protein sequence ID" value="CAE8623599.1"/>
    <property type="molecule type" value="Genomic_DNA"/>
</dbReference>
<proteinExistence type="predicted"/>
<name>A0A813GHM6_POLGL</name>